<evidence type="ECO:0000256" key="2">
    <source>
        <dbReference type="ARBA" id="ARBA00012980"/>
    </source>
</evidence>
<keyword evidence="7 12" id="KW-0418">Kinase</keyword>
<dbReference type="Proteomes" id="UP000193978">
    <property type="component" value="Chromosome"/>
</dbReference>
<dbReference type="GO" id="GO:0005524">
    <property type="term" value="F:ATP binding"/>
    <property type="evidence" value="ECO:0007669"/>
    <property type="project" value="UniProtKB-UniRule"/>
</dbReference>
<dbReference type="InterPro" id="IPR039430">
    <property type="entry name" value="Thymidylate_kin-like_dom"/>
</dbReference>
<dbReference type="GO" id="GO:0006227">
    <property type="term" value="P:dUDP biosynthetic process"/>
    <property type="evidence" value="ECO:0007669"/>
    <property type="project" value="TreeGrafter"/>
</dbReference>
<evidence type="ECO:0000313" key="15">
    <source>
        <dbReference type="Proteomes" id="UP000193978"/>
    </source>
</evidence>
<dbReference type="InterPro" id="IPR018095">
    <property type="entry name" value="Thymidylate_kin_CS"/>
</dbReference>
<dbReference type="GO" id="GO:0006233">
    <property type="term" value="P:dTDP biosynthetic process"/>
    <property type="evidence" value="ECO:0007669"/>
    <property type="project" value="InterPro"/>
</dbReference>
<dbReference type="PANTHER" id="PTHR10344">
    <property type="entry name" value="THYMIDYLATE KINASE"/>
    <property type="match status" value="1"/>
</dbReference>
<evidence type="ECO:0000256" key="11">
    <source>
        <dbReference type="ARBA" id="ARBA00057735"/>
    </source>
</evidence>
<evidence type="ECO:0000256" key="4">
    <source>
        <dbReference type="ARBA" id="ARBA00022679"/>
    </source>
</evidence>
<dbReference type="GO" id="GO:0005829">
    <property type="term" value="C:cytosol"/>
    <property type="evidence" value="ECO:0007669"/>
    <property type="project" value="TreeGrafter"/>
</dbReference>
<proteinExistence type="inferred from homology"/>
<feature type="binding site" evidence="12">
    <location>
        <begin position="17"/>
        <end position="24"/>
    </location>
    <ligand>
        <name>ATP</name>
        <dbReference type="ChEBI" id="CHEBI:30616"/>
    </ligand>
</feature>
<dbReference type="STRING" id="655015.B1812_21235"/>
<comment type="catalytic activity">
    <reaction evidence="10 12">
        <text>dTMP + ATP = dTDP + ADP</text>
        <dbReference type="Rhea" id="RHEA:13517"/>
        <dbReference type="ChEBI" id="CHEBI:30616"/>
        <dbReference type="ChEBI" id="CHEBI:58369"/>
        <dbReference type="ChEBI" id="CHEBI:63528"/>
        <dbReference type="ChEBI" id="CHEBI:456216"/>
        <dbReference type="EC" id="2.7.4.9"/>
    </reaction>
</comment>
<dbReference type="InterPro" id="IPR027417">
    <property type="entry name" value="P-loop_NTPase"/>
</dbReference>
<sequence>MNALGPHAPGRLITFEGGEGAGKSTQIRLLAQALERAGLPVAVTREPGGTPFAERLRELLLDRKTQDLSPLSEALLFAAARIDHVDKVILPALREGAFVLCDRFTDSTRAYQGAMGGADMRLLELLERIALGERQPDLTIILDLPPAEGLARASHRGGGGDRFEARELAYHEGLRRAFLDVARREPIRCRVIDSTRPKAEVAAEILRLVSSRFHAPLLDGLAAR</sequence>
<evidence type="ECO:0000256" key="3">
    <source>
        <dbReference type="ARBA" id="ARBA00017144"/>
    </source>
</evidence>
<keyword evidence="5 12" id="KW-0545">Nucleotide biosynthesis</keyword>
<comment type="similarity">
    <text evidence="1 12">Belongs to the thymidylate kinase family.</text>
</comment>
<dbReference type="GO" id="GO:0006235">
    <property type="term" value="P:dTTP biosynthetic process"/>
    <property type="evidence" value="ECO:0007669"/>
    <property type="project" value="UniProtKB-UniRule"/>
</dbReference>
<keyword evidence="4 12" id="KW-0808">Transferase</keyword>
<dbReference type="KEGG" id="mbry:B1812_21235"/>
<comment type="function">
    <text evidence="11 12">Phosphorylation of dTMP to form dTDP in both de novo and salvage pathways of dTTP synthesis.</text>
</comment>
<dbReference type="SUPFAM" id="SSF52540">
    <property type="entry name" value="P-loop containing nucleoside triphosphate hydrolases"/>
    <property type="match status" value="1"/>
</dbReference>
<dbReference type="NCBIfam" id="TIGR00041">
    <property type="entry name" value="DTMP_kinase"/>
    <property type="match status" value="1"/>
</dbReference>
<evidence type="ECO:0000313" key="14">
    <source>
        <dbReference type="EMBL" id="ARN83182.1"/>
    </source>
</evidence>
<dbReference type="InterPro" id="IPR018094">
    <property type="entry name" value="Thymidylate_kinase"/>
</dbReference>
<dbReference type="FunFam" id="3.40.50.300:FF:000225">
    <property type="entry name" value="Thymidylate kinase"/>
    <property type="match status" value="1"/>
</dbReference>
<dbReference type="Pfam" id="PF02223">
    <property type="entry name" value="Thymidylate_kin"/>
    <property type="match status" value="1"/>
</dbReference>
<dbReference type="PROSITE" id="PS01331">
    <property type="entry name" value="THYMIDYLATE_KINASE"/>
    <property type="match status" value="1"/>
</dbReference>
<feature type="domain" description="Thymidylate kinase-like" evidence="13">
    <location>
        <begin position="15"/>
        <end position="205"/>
    </location>
</feature>
<dbReference type="OrthoDB" id="9774907at2"/>
<evidence type="ECO:0000256" key="6">
    <source>
        <dbReference type="ARBA" id="ARBA00022741"/>
    </source>
</evidence>
<dbReference type="HAMAP" id="MF_00165">
    <property type="entry name" value="Thymidylate_kinase"/>
    <property type="match status" value="1"/>
</dbReference>
<evidence type="ECO:0000256" key="8">
    <source>
        <dbReference type="ARBA" id="ARBA00022840"/>
    </source>
</evidence>
<dbReference type="EMBL" id="CP019948">
    <property type="protein sequence ID" value="ARN83182.1"/>
    <property type="molecule type" value="Genomic_DNA"/>
</dbReference>
<evidence type="ECO:0000256" key="7">
    <source>
        <dbReference type="ARBA" id="ARBA00022777"/>
    </source>
</evidence>
<accession>A0A1W6N027</accession>
<dbReference type="AlphaFoldDB" id="A0A1W6N027"/>
<evidence type="ECO:0000256" key="5">
    <source>
        <dbReference type="ARBA" id="ARBA00022727"/>
    </source>
</evidence>
<protein>
    <recommendedName>
        <fullName evidence="3 12">Thymidylate kinase</fullName>
        <ecNumber evidence="2 12">2.7.4.9</ecNumber>
    </recommendedName>
    <alternativeName>
        <fullName evidence="9 12">dTMP kinase</fullName>
    </alternativeName>
</protein>
<evidence type="ECO:0000256" key="1">
    <source>
        <dbReference type="ARBA" id="ARBA00009776"/>
    </source>
</evidence>
<dbReference type="RefSeq" id="WP_085773338.1">
    <property type="nucleotide sequence ID" value="NZ_AP027149.1"/>
</dbReference>
<dbReference type="CDD" id="cd01672">
    <property type="entry name" value="TMPK"/>
    <property type="match status" value="1"/>
</dbReference>
<evidence type="ECO:0000259" key="13">
    <source>
        <dbReference type="Pfam" id="PF02223"/>
    </source>
</evidence>
<dbReference type="EC" id="2.7.4.9" evidence="2 12"/>
<keyword evidence="15" id="KW-1185">Reference proteome</keyword>
<organism evidence="14 15">
    <name type="scientific">Methylocystis bryophila</name>
    <dbReference type="NCBI Taxonomy" id="655015"/>
    <lineage>
        <taxon>Bacteria</taxon>
        <taxon>Pseudomonadati</taxon>
        <taxon>Pseudomonadota</taxon>
        <taxon>Alphaproteobacteria</taxon>
        <taxon>Hyphomicrobiales</taxon>
        <taxon>Methylocystaceae</taxon>
        <taxon>Methylocystis</taxon>
    </lineage>
</organism>
<evidence type="ECO:0000256" key="12">
    <source>
        <dbReference type="HAMAP-Rule" id="MF_00165"/>
    </source>
</evidence>
<keyword evidence="8 12" id="KW-0067">ATP-binding</keyword>
<evidence type="ECO:0000256" key="9">
    <source>
        <dbReference type="ARBA" id="ARBA00029962"/>
    </source>
</evidence>
<dbReference type="GO" id="GO:0004798">
    <property type="term" value="F:dTMP kinase activity"/>
    <property type="evidence" value="ECO:0007669"/>
    <property type="project" value="UniProtKB-UniRule"/>
</dbReference>
<evidence type="ECO:0000256" key="10">
    <source>
        <dbReference type="ARBA" id="ARBA00048743"/>
    </source>
</evidence>
<gene>
    <name evidence="12" type="primary">tmk</name>
    <name evidence="14" type="ORF">B1812_21235</name>
</gene>
<reference evidence="14 15" key="1">
    <citation type="submission" date="2017-02" db="EMBL/GenBank/DDBJ databases">
        <authorList>
            <person name="Peterson S.W."/>
        </authorList>
    </citation>
    <scope>NUCLEOTIDE SEQUENCE [LARGE SCALE GENOMIC DNA]</scope>
    <source>
        <strain evidence="14 15">S285</strain>
    </source>
</reference>
<dbReference type="Gene3D" id="3.40.50.300">
    <property type="entry name" value="P-loop containing nucleotide triphosphate hydrolases"/>
    <property type="match status" value="1"/>
</dbReference>
<keyword evidence="6 12" id="KW-0547">Nucleotide-binding</keyword>
<dbReference type="PANTHER" id="PTHR10344:SF4">
    <property type="entry name" value="UMP-CMP KINASE 2, MITOCHONDRIAL"/>
    <property type="match status" value="1"/>
</dbReference>
<name>A0A1W6N027_9HYPH</name>